<evidence type="ECO:0000313" key="4">
    <source>
        <dbReference type="Proteomes" id="UP000266723"/>
    </source>
</evidence>
<dbReference type="EMBL" id="QGKV02000759">
    <property type="protein sequence ID" value="KAF3561196.1"/>
    <property type="molecule type" value="Genomic_DNA"/>
</dbReference>
<proteinExistence type="predicted"/>
<accession>A0ABQ7CNV4</accession>
<evidence type="ECO:0000256" key="1">
    <source>
        <dbReference type="SAM" id="MobiDB-lite"/>
    </source>
</evidence>
<organism evidence="3 4">
    <name type="scientific">Brassica cretica</name>
    <name type="common">Mustard</name>
    <dbReference type="NCBI Taxonomy" id="69181"/>
    <lineage>
        <taxon>Eukaryota</taxon>
        <taxon>Viridiplantae</taxon>
        <taxon>Streptophyta</taxon>
        <taxon>Embryophyta</taxon>
        <taxon>Tracheophyta</taxon>
        <taxon>Spermatophyta</taxon>
        <taxon>Magnoliopsida</taxon>
        <taxon>eudicotyledons</taxon>
        <taxon>Gunneridae</taxon>
        <taxon>Pentapetalae</taxon>
        <taxon>rosids</taxon>
        <taxon>malvids</taxon>
        <taxon>Brassicales</taxon>
        <taxon>Brassicaceae</taxon>
        <taxon>Brassiceae</taxon>
        <taxon>Brassica</taxon>
    </lineage>
</organism>
<name>A0ABQ7CNV4_BRACR</name>
<gene>
    <name evidence="3" type="ORF">DY000_02014538</name>
</gene>
<feature type="transmembrane region" description="Helical" evidence="2">
    <location>
        <begin position="66"/>
        <end position="84"/>
    </location>
</feature>
<keyword evidence="2" id="KW-1133">Transmembrane helix</keyword>
<feature type="compositionally biased region" description="Polar residues" evidence="1">
    <location>
        <begin position="386"/>
        <end position="399"/>
    </location>
</feature>
<keyword evidence="2" id="KW-0812">Transmembrane</keyword>
<evidence type="ECO:0000313" key="3">
    <source>
        <dbReference type="EMBL" id="KAF3561196.1"/>
    </source>
</evidence>
<reference evidence="3 4" key="1">
    <citation type="journal article" date="2020" name="BMC Genomics">
        <title>Intraspecific diversification of the crop wild relative Brassica cretica Lam. using demographic model selection.</title>
        <authorList>
            <person name="Kioukis A."/>
            <person name="Michalopoulou V.A."/>
            <person name="Briers L."/>
            <person name="Pirintsos S."/>
            <person name="Studholme D.J."/>
            <person name="Pavlidis P."/>
            <person name="Sarris P.F."/>
        </authorList>
    </citation>
    <scope>NUCLEOTIDE SEQUENCE [LARGE SCALE GENOMIC DNA]</scope>
    <source>
        <strain evidence="4">cv. PFS-1207/04</strain>
    </source>
</reference>
<protein>
    <submittedName>
        <fullName evidence="3">Uncharacterized protein</fullName>
    </submittedName>
</protein>
<keyword evidence="2" id="KW-0472">Membrane</keyword>
<keyword evidence="4" id="KW-1185">Reference proteome</keyword>
<sequence length="532" mass="59219">MEIPFVTEMDYNWEEKTNGNMSGTKTSMQWFFPYILRSTGARETSIRRFCSRRCGKTLDFEFVGSFPLLTFSLFLIGFGVNLRLESLNREVMVMHILSCCCEHGHLGTNACECVAVSGLDWEKPDSPMMCVDHGVRLGEAQFSSGGVTYSQRLVNVKWVAPMDKRCMTIRPVLDWEKPNSRSYVFRSYDLVFVVRSVQGGEVGLRVVKGSRDVSRDEIGEWSYCIAFMFKYCIAFMFKILHCFNSCMFTLPRCIIAVVLVFEQRGGVTVEVWAFAGCGGRGQHRFSGVVCKEQDVTVEVWAFAGCGGRGQHRFSGVVCKEQDVYVFTRFDFHGVGNQQGGSGSRMRNVVRLRRVGQVSGAAGYDGSSESSSSSESESDSNFENENAVESTDNSHETGSSDFEEAEAWKPFRKASSDSFNFQYGYGNKLWDAMEISSSDVEIIEPPPPEIIGILLGSKTVTTKLTFEKRLEQGCRVATNAQAGRYVATELSSKLGRYVATELSPKLGGYVATELSPKLGRYVSTEHVHGSVAT</sequence>
<dbReference type="Proteomes" id="UP000266723">
    <property type="component" value="Unassembled WGS sequence"/>
</dbReference>
<comment type="caution">
    <text evidence="3">The sequence shown here is derived from an EMBL/GenBank/DDBJ whole genome shotgun (WGS) entry which is preliminary data.</text>
</comment>
<evidence type="ECO:0000256" key="2">
    <source>
        <dbReference type="SAM" id="Phobius"/>
    </source>
</evidence>
<feature type="region of interest" description="Disordered" evidence="1">
    <location>
        <begin position="359"/>
        <end position="403"/>
    </location>
</feature>